<dbReference type="Proteomes" id="UP001596470">
    <property type="component" value="Unassembled WGS sequence"/>
</dbReference>
<proteinExistence type="predicted"/>
<keyword evidence="1" id="KW-0812">Transmembrane</keyword>
<name>A0ABW2D5P6_9ACTN</name>
<evidence type="ECO:0000313" key="2">
    <source>
        <dbReference type="EMBL" id="MFC6957652.1"/>
    </source>
</evidence>
<keyword evidence="3" id="KW-1185">Reference proteome</keyword>
<evidence type="ECO:0000313" key="3">
    <source>
        <dbReference type="Proteomes" id="UP001596470"/>
    </source>
</evidence>
<feature type="transmembrane region" description="Helical" evidence="1">
    <location>
        <begin position="28"/>
        <end position="54"/>
    </location>
</feature>
<feature type="transmembrane region" description="Helical" evidence="1">
    <location>
        <begin position="130"/>
        <end position="151"/>
    </location>
</feature>
<keyword evidence="1" id="KW-0472">Membrane</keyword>
<gene>
    <name evidence="2" type="ORF">ACFQS3_10650</name>
</gene>
<reference evidence="3" key="1">
    <citation type="journal article" date="2019" name="Int. J. Syst. Evol. Microbiol.">
        <title>The Global Catalogue of Microorganisms (GCM) 10K type strain sequencing project: providing services to taxonomists for standard genome sequencing and annotation.</title>
        <authorList>
            <consortium name="The Broad Institute Genomics Platform"/>
            <consortium name="The Broad Institute Genome Sequencing Center for Infectious Disease"/>
            <person name="Wu L."/>
            <person name="Ma J."/>
        </authorList>
    </citation>
    <scope>NUCLEOTIDE SEQUENCE [LARGE SCALE GENOMIC DNA]</scope>
    <source>
        <strain evidence="3">KACC 12634</strain>
    </source>
</reference>
<dbReference type="RefSeq" id="WP_382349590.1">
    <property type="nucleotide sequence ID" value="NZ_JBHMBP010000002.1"/>
</dbReference>
<feature type="transmembrane region" description="Helical" evidence="1">
    <location>
        <begin position="66"/>
        <end position="88"/>
    </location>
</feature>
<comment type="caution">
    <text evidence="2">The sequence shown here is derived from an EMBL/GenBank/DDBJ whole genome shotgun (WGS) entry which is preliminary data.</text>
</comment>
<dbReference type="EMBL" id="JBHSYS010000002">
    <property type="protein sequence ID" value="MFC6957652.1"/>
    <property type="molecule type" value="Genomic_DNA"/>
</dbReference>
<organism evidence="2 3">
    <name type="scientific">Glycomyces mayteni</name>
    <dbReference type="NCBI Taxonomy" id="543887"/>
    <lineage>
        <taxon>Bacteria</taxon>
        <taxon>Bacillati</taxon>
        <taxon>Actinomycetota</taxon>
        <taxon>Actinomycetes</taxon>
        <taxon>Glycomycetales</taxon>
        <taxon>Glycomycetaceae</taxon>
        <taxon>Glycomyces</taxon>
    </lineage>
</organism>
<sequence>MNTRPMSATGHHWWEAERRRTTAVQQGLAAVSWVFLLIGVMGFVPLFTTGFSGIAFAGPDTTAELFGVFTVSVLTNLIHLGFGVLGLLMSWIARLSRRTLLGGGVFFGLLGLYGVVVSMAGGGGFLPSTWAISLLHLVLGIVMIVLGVVLHRRLPRESEARGEGDFGETGRGAAR</sequence>
<dbReference type="Pfam" id="PF14325">
    <property type="entry name" value="DUF4383"/>
    <property type="match status" value="1"/>
</dbReference>
<evidence type="ECO:0000256" key="1">
    <source>
        <dbReference type="SAM" id="Phobius"/>
    </source>
</evidence>
<accession>A0ABW2D5P6</accession>
<keyword evidence="1" id="KW-1133">Transmembrane helix</keyword>
<feature type="transmembrane region" description="Helical" evidence="1">
    <location>
        <begin position="100"/>
        <end position="124"/>
    </location>
</feature>
<protein>
    <submittedName>
        <fullName evidence="2">DUF4383 domain-containing protein</fullName>
    </submittedName>
</protein>